<dbReference type="RefSeq" id="WP_006502929.1">
    <property type="nucleotide sequence ID" value="NZ_BAGZ01000008.1"/>
</dbReference>
<proteinExistence type="predicted"/>
<evidence type="ECO:0000313" key="1">
    <source>
        <dbReference type="EMBL" id="GAB78174.1"/>
    </source>
</evidence>
<organism evidence="1 2">
    <name type="scientific">Austwickia chelonae NBRC 105200</name>
    <dbReference type="NCBI Taxonomy" id="1184607"/>
    <lineage>
        <taxon>Bacteria</taxon>
        <taxon>Bacillati</taxon>
        <taxon>Actinomycetota</taxon>
        <taxon>Actinomycetes</taxon>
        <taxon>Micrococcales</taxon>
        <taxon>Dermatophilaceae</taxon>
        <taxon>Austwickia</taxon>
    </lineage>
</organism>
<keyword evidence="2" id="KW-1185">Reference proteome</keyword>
<sequence length="169" mass="18416">MAIRLLASAPSPAAKVAVDPWIPLSVVWDVEPDVSPLYLFVRDPDQGYVELKVHPESGALVGAVIIDLPRPDEHLRRLRGASTPQRSETAVLDLEIWPWKENPDYREPARRDIDVECPLSLTTASDQMTVWFSSLPVAQVLKAGPVEVGVSMEGELVAVMASGLAVVAE</sequence>
<dbReference type="OrthoDB" id="3396354at2"/>
<protein>
    <submittedName>
        <fullName evidence="1">Uncharacterized protein</fullName>
    </submittedName>
</protein>
<reference evidence="1 2" key="1">
    <citation type="submission" date="2012-08" db="EMBL/GenBank/DDBJ databases">
        <title>Whole genome shotgun sequence of Austwickia chelonae NBRC 105200.</title>
        <authorList>
            <person name="Yoshida I."/>
            <person name="Hosoyama A."/>
            <person name="Tsuchikane K."/>
            <person name="Katsumata H."/>
            <person name="Ando Y."/>
            <person name="Ohji S."/>
            <person name="Hamada M."/>
            <person name="Tamura T."/>
            <person name="Yamazoe A."/>
            <person name="Yamazaki S."/>
            <person name="Fujita N."/>
        </authorList>
    </citation>
    <scope>NUCLEOTIDE SEQUENCE [LARGE SCALE GENOMIC DNA]</scope>
    <source>
        <strain evidence="1 2">NBRC 105200</strain>
    </source>
</reference>
<dbReference type="eggNOG" id="ENOG50348DY">
    <property type="taxonomic scope" value="Bacteria"/>
</dbReference>
<dbReference type="EMBL" id="BAGZ01000008">
    <property type="protein sequence ID" value="GAB78174.1"/>
    <property type="molecule type" value="Genomic_DNA"/>
</dbReference>
<accession>K6VN77</accession>
<dbReference type="AlphaFoldDB" id="K6VN77"/>
<gene>
    <name evidence="1" type="ORF">AUCHE_08_04190</name>
</gene>
<comment type="caution">
    <text evidence="1">The sequence shown here is derived from an EMBL/GenBank/DDBJ whole genome shotgun (WGS) entry which is preliminary data.</text>
</comment>
<evidence type="ECO:0000313" key="2">
    <source>
        <dbReference type="Proteomes" id="UP000008495"/>
    </source>
</evidence>
<dbReference type="Proteomes" id="UP000008495">
    <property type="component" value="Unassembled WGS sequence"/>
</dbReference>
<name>K6VN77_9MICO</name>